<dbReference type="AlphaFoldDB" id="A0A5K3FJD2"/>
<name>A0A5K3FJD2_MESCO</name>
<protein>
    <submittedName>
        <fullName evidence="1">Ovule protein</fullName>
    </submittedName>
</protein>
<accession>A0A5K3FJD2</accession>
<proteinExistence type="predicted"/>
<reference evidence="1" key="1">
    <citation type="submission" date="2019-11" db="UniProtKB">
        <authorList>
            <consortium name="WormBaseParasite"/>
        </authorList>
    </citation>
    <scope>IDENTIFICATION</scope>
</reference>
<evidence type="ECO:0000313" key="1">
    <source>
        <dbReference type="WBParaSite" id="MCU_007829-RA"/>
    </source>
</evidence>
<dbReference type="WBParaSite" id="MCU_007829-RA">
    <property type="protein sequence ID" value="MCU_007829-RA"/>
    <property type="gene ID" value="MCU_007829"/>
</dbReference>
<organism evidence="1">
    <name type="scientific">Mesocestoides corti</name>
    <name type="common">Flatworm</name>
    <dbReference type="NCBI Taxonomy" id="53468"/>
    <lineage>
        <taxon>Eukaryota</taxon>
        <taxon>Metazoa</taxon>
        <taxon>Spiralia</taxon>
        <taxon>Lophotrochozoa</taxon>
        <taxon>Platyhelminthes</taxon>
        <taxon>Cestoda</taxon>
        <taxon>Eucestoda</taxon>
        <taxon>Cyclophyllidea</taxon>
        <taxon>Mesocestoididae</taxon>
        <taxon>Mesocestoides</taxon>
    </lineage>
</organism>
<sequence length="73" mass="8423">SVEYLSPSGKKTCTTVQALLTNHKPEPHVRHRPSESTKLATPPIMYHSSKESVSRWLPIFLVCHWKAKRQRND</sequence>